<feature type="compositionally biased region" description="Low complexity" evidence="1">
    <location>
        <begin position="658"/>
        <end position="673"/>
    </location>
</feature>
<proteinExistence type="predicted"/>
<protein>
    <submittedName>
        <fullName evidence="2">Uncharacterized protein</fullName>
    </submittedName>
</protein>
<feature type="compositionally biased region" description="Polar residues" evidence="1">
    <location>
        <begin position="191"/>
        <end position="205"/>
    </location>
</feature>
<feature type="compositionally biased region" description="Low complexity" evidence="1">
    <location>
        <begin position="145"/>
        <end position="166"/>
    </location>
</feature>
<dbReference type="EMBL" id="LUEZ02000136">
    <property type="protein sequence ID" value="RDB16039.1"/>
    <property type="molecule type" value="Genomic_DNA"/>
</dbReference>
<dbReference type="Proteomes" id="UP000076154">
    <property type="component" value="Unassembled WGS sequence"/>
</dbReference>
<feature type="compositionally biased region" description="Basic and acidic residues" evidence="1">
    <location>
        <begin position="236"/>
        <end position="246"/>
    </location>
</feature>
<feature type="compositionally biased region" description="Low complexity" evidence="1">
    <location>
        <begin position="436"/>
        <end position="446"/>
    </location>
</feature>
<feature type="region of interest" description="Disordered" evidence="1">
    <location>
        <begin position="134"/>
        <end position="312"/>
    </location>
</feature>
<evidence type="ECO:0000313" key="2">
    <source>
        <dbReference type="EMBL" id="RDB16039.1"/>
    </source>
</evidence>
<feature type="compositionally biased region" description="Low complexity" evidence="1">
    <location>
        <begin position="294"/>
        <end position="310"/>
    </location>
</feature>
<feature type="compositionally biased region" description="Polar residues" evidence="1">
    <location>
        <begin position="275"/>
        <end position="286"/>
    </location>
</feature>
<evidence type="ECO:0000256" key="1">
    <source>
        <dbReference type="SAM" id="MobiDB-lite"/>
    </source>
</evidence>
<dbReference type="AlphaFoldDB" id="A0A369J220"/>
<organism evidence="2 3">
    <name type="scientific">Hypsizygus marmoreus</name>
    <name type="common">White beech mushroom</name>
    <name type="synonym">Agaricus marmoreus</name>
    <dbReference type="NCBI Taxonomy" id="39966"/>
    <lineage>
        <taxon>Eukaryota</taxon>
        <taxon>Fungi</taxon>
        <taxon>Dikarya</taxon>
        <taxon>Basidiomycota</taxon>
        <taxon>Agaricomycotina</taxon>
        <taxon>Agaricomycetes</taxon>
        <taxon>Agaricomycetidae</taxon>
        <taxon>Agaricales</taxon>
        <taxon>Tricholomatineae</taxon>
        <taxon>Lyophyllaceae</taxon>
        <taxon>Hypsizygus</taxon>
    </lineage>
</organism>
<dbReference type="InParanoid" id="A0A369J220"/>
<name>A0A369J220_HYPMA</name>
<dbReference type="OrthoDB" id="3255291at2759"/>
<gene>
    <name evidence="2" type="ORF">Hypma_003428</name>
</gene>
<comment type="caution">
    <text evidence="2">The sequence shown here is derived from an EMBL/GenBank/DDBJ whole genome shotgun (WGS) entry which is preliminary data.</text>
</comment>
<reference evidence="2" key="1">
    <citation type="submission" date="2018-04" db="EMBL/GenBank/DDBJ databases">
        <title>Whole genome sequencing of Hypsizygus marmoreus.</title>
        <authorList>
            <person name="Choi I.-G."/>
            <person name="Min B."/>
            <person name="Kim J.-G."/>
            <person name="Kim S."/>
            <person name="Oh Y.-L."/>
            <person name="Kong W.-S."/>
            <person name="Park H."/>
            <person name="Jeong J."/>
            <person name="Song E.-S."/>
        </authorList>
    </citation>
    <scope>NUCLEOTIDE SEQUENCE [LARGE SCALE GENOMIC DNA]</scope>
    <source>
        <strain evidence="2">51987-8</strain>
    </source>
</reference>
<keyword evidence="3" id="KW-1185">Reference proteome</keyword>
<feature type="region of interest" description="Disordered" evidence="1">
    <location>
        <begin position="332"/>
        <end position="706"/>
    </location>
</feature>
<accession>A0A369J220</accession>
<feature type="compositionally biased region" description="Pro residues" evidence="1">
    <location>
        <begin position="544"/>
        <end position="554"/>
    </location>
</feature>
<feature type="compositionally biased region" description="Pro residues" evidence="1">
    <location>
        <begin position="674"/>
        <end position="687"/>
    </location>
</feature>
<evidence type="ECO:0000313" key="3">
    <source>
        <dbReference type="Proteomes" id="UP000076154"/>
    </source>
</evidence>
<feature type="compositionally biased region" description="Low complexity" evidence="1">
    <location>
        <begin position="247"/>
        <end position="266"/>
    </location>
</feature>
<sequence length="806" mass="88745">MSHYSSRPIYPVPPPGWIPPYQGAPPPMPTNMMINPNLWQMGSWSFNPAYNAQSYPAATAWQPAPAWVAPRHVQQPPQQQANYNPYKKPIKPPSAEYLAMKLPINGLELHGMVPAKDPYGDEEAQAAPQTPWIWNPATLSNDAISSSSTSSDSSSPNSKSTDSTPSSRRHASEPAMSDVERTPRPRHATYPSANGSTPNGSSSDQPARPANGPEQDTESFTSRRELKPTFSLKIVRTPEHSKDSSRSPRSSSSGSPRRSQGSVSSVDSLAARMDQMNTSDIPSSKGPTPLFRNSSMPSIYSSSNQTSSITGAPALVDEPASILSPLVLATPQLPPARTIGRVSTYPDISNSSLGTIAENPSPPPPPENPRQRRRQRRATSPDPSITPQPINYAEATPRVAPLHHHHTPPESTYPSRESSRKSSRSSGHQHTPPDPYSAYRSSSPPRESSRKSSRSSGQQYTPPDAYSAHPQPSPESREPSRKSSRSSGHQHTPPEPYRAPSPESREPSRKSSRSSGQQRTPPDAYTSRRPQTPESASRRGVHAPPEPAPEPYDPYRPKQPFVPTPPGPYVMMGSSPRLRHRQPPPDAPPPEEPPRWGHYATPPEMSYDSHRPKQPFTTPPRETSFVPSPVRRPPQQEPSPSPQRVSFQSTPPRDPLFPSASTASSSSTAAPSALPYPYPDNPLPPPPKPKHIKYVRMPPPPDPRYTGTATLRIGFWNRRGDHMTPEGYVVYAPEDMAYPEELENYPAEDSGYQDECGTIVSYDPERPELPESLPLHGKLPRRPYKDFIQYAEREVLLSTLKSPSKR</sequence>
<dbReference type="STRING" id="39966.A0A369J220"/>
<feature type="compositionally biased region" description="Pro residues" evidence="1">
    <location>
        <begin position="630"/>
        <end position="641"/>
    </location>
</feature>